<dbReference type="PANTHER" id="PTHR47505:SF1">
    <property type="entry name" value="DNA UTILIZATION PROTEIN YHGH"/>
    <property type="match status" value="1"/>
</dbReference>
<keyword evidence="4" id="KW-1185">Reference proteome</keyword>
<feature type="domain" description="Phosphoribosyltransferase" evidence="2">
    <location>
        <begin position="142"/>
        <end position="186"/>
    </location>
</feature>
<accession>A0ABN2U1Y7</accession>
<evidence type="ECO:0000313" key="3">
    <source>
        <dbReference type="EMBL" id="GAA2026686.1"/>
    </source>
</evidence>
<dbReference type="PANTHER" id="PTHR47505">
    <property type="entry name" value="DNA UTILIZATION PROTEIN YHGH"/>
    <property type="match status" value="1"/>
</dbReference>
<organism evidence="3 4">
    <name type="scientific">Yaniella flava</name>
    <dbReference type="NCBI Taxonomy" id="287930"/>
    <lineage>
        <taxon>Bacteria</taxon>
        <taxon>Bacillati</taxon>
        <taxon>Actinomycetota</taxon>
        <taxon>Actinomycetes</taxon>
        <taxon>Micrococcales</taxon>
        <taxon>Micrococcaceae</taxon>
        <taxon>Yaniella</taxon>
    </lineage>
</organism>
<dbReference type="SUPFAM" id="SSF53271">
    <property type="entry name" value="PRTase-like"/>
    <property type="match status" value="1"/>
</dbReference>
<dbReference type="Pfam" id="PF00156">
    <property type="entry name" value="Pribosyltran"/>
    <property type="match status" value="1"/>
</dbReference>
<dbReference type="InterPro" id="IPR029057">
    <property type="entry name" value="PRTase-like"/>
</dbReference>
<evidence type="ECO:0000256" key="1">
    <source>
        <dbReference type="ARBA" id="ARBA00008007"/>
    </source>
</evidence>
<sequence length="191" mass="21115">MQVQEFADGLPLDMVTGQPLPVFASSFYTTEMSRVLLNYKDHQRINVAGFLRPIAFRTLQYVADYFGYPYYRLIPMPSSGASMRKRGYNPVSTMLPKPAPPTLVYDVKTLKTRWQLLARASHWGSGVQSRRDGSRHKFSIATRHKPPAEPVILVDDVVTTGATIAAATRTLEAAGFDVVAAVVVAAVMPRS</sequence>
<evidence type="ECO:0000313" key="4">
    <source>
        <dbReference type="Proteomes" id="UP001501461"/>
    </source>
</evidence>
<dbReference type="Gene3D" id="3.40.50.2020">
    <property type="match status" value="1"/>
</dbReference>
<name>A0ABN2U1Y7_9MICC</name>
<reference evidence="3 4" key="1">
    <citation type="journal article" date="2019" name="Int. J. Syst. Evol. Microbiol.">
        <title>The Global Catalogue of Microorganisms (GCM) 10K type strain sequencing project: providing services to taxonomists for standard genome sequencing and annotation.</title>
        <authorList>
            <consortium name="The Broad Institute Genomics Platform"/>
            <consortium name="The Broad Institute Genome Sequencing Center for Infectious Disease"/>
            <person name="Wu L."/>
            <person name="Ma J."/>
        </authorList>
    </citation>
    <scope>NUCLEOTIDE SEQUENCE [LARGE SCALE GENOMIC DNA]</scope>
    <source>
        <strain evidence="3 4">JCM 13595</strain>
    </source>
</reference>
<comment type="caution">
    <text evidence="3">The sequence shown here is derived from an EMBL/GenBank/DDBJ whole genome shotgun (WGS) entry which is preliminary data.</text>
</comment>
<gene>
    <name evidence="3" type="ORF">GCM10009720_03020</name>
</gene>
<dbReference type="InterPro" id="IPR000836">
    <property type="entry name" value="PRTase_dom"/>
</dbReference>
<comment type="similarity">
    <text evidence="1">Belongs to the ComF/GntX family.</text>
</comment>
<dbReference type="InterPro" id="IPR051910">
    <property type="entry name" value="ComF/GntX_DNA_util-trans"/>
</dbReference>
<dbReference type="EMBL" id="BAAAMN010000005">
    <property type="protein sequence ID" value="GAA2026686.1"/>
    <property type="molecule type" value="Genomic_DNA"/>
</dbReference>
<proteinExistence type="inferred from homology"/>
<evidence type="ECO:0000259" key="2">
    <source>
        <dbReference type="Pfam" id="PF00156"/>
    </source>
</evidence>
<protein>
    <recommendedName>
        <fullName evidence="2">Phosphoribosyltransferase domain-containing protein</fullName>
    </recommendedName>
</protein>
<dbReference type="Proteomes" id="UP001501461">
    <property type="component" value="Unassembled WGS sequence"/>
</dbReference>